<dbReference type="InterPro" id="IPR000653">
    <property type="entry name" value="DegT/StrS_aminotransferase"/>
</dbReference>
<gene>
    <name evidence="2" type="primary">LOC101848337</name>
</gene>
<dbReference type="RefSeq" id="XP_005093183.1">
    <property type="nucleotide sequence ID" value="XM_005093126.3"/>
</dbReference>
<dbReference type="Proteomes" id="UP000694888">
    <property type="component" value="Unplaced"/>
</dbReference>
<organism evidence="1 2">
    <name type="scientific">Aplysia californica</name>
    <name type="common">California sea hare</name>
    <dbReference type="NCBI Taxonomy" id="6500"/>
    <lineage>
        <taxon>Eukaryota</taxon>
        <taxon>Metazoa</taxon>
        <taxon>Spiralia</taxon>
        <taxon>Lophotrochozoa</taxon>
        <taxon>Mollusca</taxon>
        <taxon>Gastropoda</taxon>
        <taxon>Heterobranchia</taxon>
        <taxon>Euthyneura</taxon>
        <taxon>Tectipleura</taxon>
        <taxon>Aplysiida</taxon>
        <taxon>Aplysioidea</taxon>
        <taxon>Aplysiidae</taxon>
        <taxon>Aplysia</taxon>
    </lineage>
</organism>
<dbReference type="Pfam" id="PF01041">
    <property type="entry name" value="DegT_DnrJ_EryC1"/>
    <property type="match status" value="1"/>
</dbReference>
<name>A0ABM0JGI9_APLCA</name>
<sequence>MAFPIVPYSAVIIDSCASDLAFAVRQASRPHCQSARKAHISRLKKLWTSESNPHHILPCLCVRAAFDLFLRIKTFPEGSEVIMSAVNIPDMPFIVRHHKLKIVPVDINLDTLEPKVALMEKLITSKTVAIVVAHLYGRLIDMDPFAALAQKYQLLLIEDCAEGFCGFYRTGHPQSDLTLFSFGVIKFCTSFGGGIAKVKDYDNYNKMRDLHSEYPVQSGAMYLKKLMKYSVLYSMVQVWPFPHMLQISRQLGKDWKDTFVKFIRGFPDNLIANIRTQPSTALLAVMAWRHQSFNTSDFDLQRIKSDYFLSKLDSELTVVGTKVKVNNYWLFPIIAEDPDLFVKCLGVFGIDSYRGATQLNIVEPDDPDSDLGPNLMSGQFVTASERYPHNAKHLISHVVYLPVNKFVPFHVVDHMAQVCRLVANTLETSKDKALSRCRSLAQSKL</sequence>
<proteinExistence type="predicted"/>
<dbReference type="PANTHER" id="PTHR30244:SF34">
    <property type="entry name" value="DTDP-4-AMINO-4,6-DIDEOXYGALACTOSE TRANSAMINASE"/>
    <property type="match status" value="1"/>
</dbReference>
<dbReference type="PANTHER" id="PTHR30244">
    <property type="entry name" value="TRANSAMINASE"/>
    <property type="match status" value="1"/>
</dbReference>
<evidence type="ECO:0000313" key="1">
    <source>
        <dbReference type="Proteomes" id="UP000694888"/>
    </source>
</evidence>
<protein>
    <submittedName>
        <fullName evidence="2">Uncharacterized protein LOC101848337</fullName>
    </submittedName>
</protein>
<dbReference type="SUPFAM" id="SSF53383">
    <property type="entry name" value="PLP-dependent transferases"/>
    <property type="match status" value="1"/>
</dbReference>
<dbReference type="InterPro" id="IPR015421">
    <property type="entry name" value="PyrdxlP-dep_Trfase_major"/>
</dbReference>
<dbReference type="GeneID" id="101848337"/>
<evidence type="ECO:0000313" key="2">
    <source>
        <dbReference type="RefSeq" id="XP_005093183.1"/>
    </source>
</evidence>
<accession>A0ABM0JGI9</accession>
<keyword evidence="1" id="KW-1185">Reference proteome</keyword>
<dbReference type="Gene3D" id="3.40.640.10">
    <property type="entry name" value="Type I PLP-dependent aspartate aminotransferase-like (Major domain)"/>
    <property type="match status" value="1"/>
</dbReference>
<reference evidence="2" key="1">
    <citation type="submission" date="2025-08" db="UniProtKB">
        <authorList>
            <consortium name="RefSeq"/>
        </authorList>
    </citation>
    <scope>IDENTIFICATION</scope>
</reference>
<dbReference type="InterPro" id="IPR015424">
    <property type="entry name" value="PyrdxlP-dep_Trfase"/>
</dbReference>